<protein>
    <submittedName>
        <fullName evidence="1">Uncharacterized protein</fullName>
    </submittedName>
</protein>
<gene>
    <name evidence="1" type="ORF">C7S16_4932</name>
</gene>
<dbReference type="Proteomes" id="UP001272137">
    <property type="component" value="Unassembled WGS sequence"/>
</dbReference>
<sequence>MQAGMPIAFETNDADSLRSSCDHADGPPFTSHVRAFRPAHPFAASRRSRFVMKATVNRASPHRSTSKPLRS</sequence>
<proteinExistence type="predicted"/>
<dbReference type="AlphaFoldDB" id="A0AAW9CQU8"/>
<organism evidence="1 2">
    <name type="scientific">Burkholderia thailandensis</name>
    <dbReference type="NCBI Taxonomy" id="57975"/>
    <lineage>
        <taxon>Bacteria</taxon>
        <taxon>Pseudomonadati</taxon>
        <taxon>Pseudomonadota</taxon>
        <taxon>Betaproteobacteria</taxon>
        <taxon>Burkholderiales</taxon>
        <taxon>Burkholderiaceae</taxon>
        <taxon>Burkholderia</taxon>
        <taxon>pseudomallei group</taxon>
    </lineage>
</organism>
<dbReference type="EMBL" id="QXCT01000001">
    <property type="protein sequence ID" value="MDW9251986.1"/>
    <property type="molecule type" value="Genomic_DNA"/>
</dbReference>
<evidence type="ECO:0000313" key="1">
    <source>
        <dbReference type="EMBL" id="MDW9251986.1"/>
    </source>
</evidence>
<reference evidence="1" key="1">
    <citation type="submission" date="2018-08" db="EMBL/GenBank/DDBJ databases">
        <title>Identification of Burkholderia cepacia strains that express a Burkholderia pseudomallei-like capsular polysaccharide.</title>
        <authorList>
            <person name="Burtnick M.N."/>
            <person name="Vongsouvath M."/>
            <person name="Newton P."/>
            <person name="Wuthiekanun V."/>
            <person name="Limmathurotsakul D."/>
            <person name="Brett P.J."/>
            <person name="Chantratita N."/>
            <person name="Dance D.A."/>
        </authorList>
    </citation>
    <scope>NUCLEOTIDE SEQUENCE</scope>
    <source>
        <strain evidence="1">SBXCC001</strain>
    </source>
</reference>
<comment type="caution">
    <text evidence="1">The sequence shown here is derived from an EMBL/GenBank/DDBJ whole genome shotgun (WGS) entry which is preliminary data.</text>
</comment>
<evidence type="ECO:0000313" key="2">
    <source>
        <dbReference type="Proteomes" id="UP001272137"/>
    </source>
</evidence>
<accession>A0AAW9CQU8</accession>
<name>A0AAW9CQU8_BURTH</name>